<gene>
    <name evidence="11" type="ORF">JOE42_003912</name>
</gene>
<proteinExistence type="inferred from homology"/>
<evidence type="ECO:0000313" key="12">
    <source>
        <dbReference type="Proteomes" id="UP000703038"/>
    </source>
</evidence>
<dbReference type="InterPro" id="IPR036388">
    <property type="entry name" value="WH-like_DNA-bd_sf"/>
</dbReference>
<evidence type="ECO:0000256" key="1">
    <source>
        <dbReference type="ARBA" id="ARBA00004496"/>
    </source>
</evidence>
<keyword evidence="7" id="KW-0408">Iron</keyword>
<evidence type="ECO:0000256" key="4">
    <source>
        <dbReference type="ARBA" id="ARBA00022491"/>
    </source>
</evidence>
<evidence type="ECO:0000256" key="5">
    <source>
        <dbReference type="ARBA" id="ARBA00022723"/>
    </source>
</evidence>
<accession>A0ABS2KZ16</accession>
<comment type="subcellular location">
    <subcellularLocation>
        <location evidence="1">Cytoplasm</location>
    </subcellularLocation>
</comment>
<evidence type="ECO:0000256" key="9">
    <source>
        <dbReference type="ARBA" id="ARBA00023125"/>
    </source>
</evidence>
<evidence type="ECO:0000256" key="6">
    <source>
        <dbReference type="ARBA" id="ARBA00022833"/>
    </source>
</evidence>
<evidence type="ECO:0000256" key="7">
    <source>
        <dbReference type="ARBA" id="ARBA00023004"/>
    </source>
</evidence>
<dbReference type="Proteomes" id="UP000703038">
    <property type="component" value="Unassembled WGS sequence"/>
</dbReference>
<protein>
    <submittedName>
        <fullName evidence="11">Fur family ferric uptake transcriptional regulator</fullName>
    </submittedName>
</protein>
<keyword evidence="9" id="KW-0238">DNA-binding</keyword>
<evidence type="ECO:0000256" key="10">
    <source>
        <dbReference type="ARBA" id="ARBA00023163"/>
    </source>
</evidence>
<dbReference type="EMBL" id="JAFBBK010000001">
    <property type="protein sequence ID" value="MBM7417179.1"/>
    <property type="molecule type" value="Genomic_DNA"/>
</dbReference>
<sequence>MDRTFRGVLRGNSGVVDTEEQPAIVSADEQWRRVLRERGLRVTRPRLRVLNVVARHPHVDAGHVARMLKSQGMSRQTVYGNLDALVSVDLLRRIEPANSPALYELRVDGDDHHHLMCRECRRVFDTDLTTDVRRRVPEPEDDDFDIDGVDVFFWGVCRDCRTGNQHV</sequence>
<comment type="caution">
    <text evidence="11">The sequence shown here is derived from an EMBL/GenBank/DDBJ whole genome shotgun (WGS) entry which is preliminary data.</text>
</comment>
<evidence type="ECO:0000256" key="3">
    <source>
        <dbReference type="ARBA" id="ARBA00022490"/>
    </source>
</evidence>
<keyword evidence="3" id="KW-0963">Cytoplasm</keyword>
<comment type="similarity">
    <text evidence="2">Belongs to the Fur family.</text>
</comment>
<name>A0ABS2KZ16_9NOCA</name>
<dbReference type="RefSeq" id="WP_307806084.1">
    <property type="nucleotide sequence ID" value="NZ_JAFBBK010000001.1"/>
</dbReference>
<keyword evidence="6" id="KW-0862">Zinc</keyword>
<dbReference type="InterPro" id="IPR002481">
    <property type="entry name" value="FUR"/>
</dbReference>
<organism evidence="11 12">
    <name type="scientific">Rhodococcoides corynebacterioides</name>
    <dbReference type="NCBI Taxonomy" id="53972"/>
    <lineage>
        <taxon>Bacteria</taxon>
        <taxon>Bacillati</taxon>
        <taxon>Actinomycetota</taxon>
        <taxon>Actinomycetes</taxon>
        <taxon>Mycobacteriales</taxon>
        <taxon>Nocardiaceae</taxon>
        <taxon>Rhodococcoides</taxon>
    </lineage>
</organism>
<dbReference type="Pfam" id="PF01475">
    <property type="entry name" value="FUR"/>
    <property type="match status" value="1"/>
</dbReference>
<evidence type="ECO:0000256" key="2">
    <source>
        <dbReference type="ARBA" id="ARBA00007957"/>
    </source>
</evidence>
<dbReference type="PANTHER" id="PTHR33202:SF18">
    <property type="entry name" value="TRANSCRIPTIONAL REGULATOR FURA"/>
    <property type="match status" value="1"/>
</dbReference>
<evidence type="ECO:0000256" key="8">
    <source>
        <dbReference type="ARBA" id="ARBA00023015"/>
    </source>
</evidence>
<dbReference type="InterPro" id="IPR043135">
    <property type="entry name" value="Fur_C"/>
</dbReference>
<dbReference type="PANTHER" id="PTHR33202">
    <property type="entry name" value="ZINC UPTAKE REGULATION PROTEIN"/>
    <property type="match status" value="1"/>
</dbReference>
<evidence type="ECO:0000313" key="11">
    <source>
        <dbReference type="EMBL" id="MBM7417179.1"/>
    </source>
</evidence>
<dbReference type="InterPro" id="IPR036390">
    <property type="entry name" value="WH_DNA-bd_sf"/>
</dbReference>
<reference evidence="11 12" key="1">
    <citation type="submission" date="2021-01" db="EMBL/GenBank/DDBJ databases">
        <title>Genomics of switchgrass bacterial isolates.</title>
        <authorList>
            <person name="Shade A."/>
        </authorList>
    </citation>
    <scope>NUCLEOTIDE SEQUENCE [LARGE SCALE GENOMIC DNA]</scope>
    <source>
        <strain evidence="11 12">PvP111</strain>
    </source>
</reference>
<keyword evidence="12" id="KW-1185">Reference proteome</keyword>
<keyword evidence="10" id="KW-0804">Transcription</keyword>
<keyword evidence="5" id="KW-0479">Metal-binding</keyword>
<dbReference type="Gene3D" id="3.30.1490.190">
    <property type="match status" value="1"/>
</dbReference>
<dbReference type="SUPFAM" id="SSF46785">
    <property type="entry name" value="Winged helix' DNA-binding domain"/>
    <property type="match status" value="1"/>
</dbReference>
<keyword evidence="8" id="KW-0805">Transcription regulation</keyword>
<dbReference type="Gene3D" id="1.10.10.10">
    <property type="entry name" value="Winged helix-like DNA-binding domain superfamily/Winged helix DNA-binding domain"/>
    <property type="match status" value="1"/>
</dbReference>
<keyword evidence="4" id="KW-0678">Repressor</keyword>